<proteinExistence type="predicted"/>
<dbReference type="AlphaFoldDB" id="A0A2I0VF94"/>
<protein>
    <submittedName>
        <fullName evidence="1">Uncharacterized protein</fullName>
    </submittedName>
</protein>
<keyword evidence="2" id="KW-1185">Reference proteome</keyword>
<gene>
    <name evidence="1" type="ORF">MA16_Dca029152</name>
</gene>
<reference evidence="1 2" key="1">
    <citation type="journal article" date="2016" name="Sci. Rep.">
        <title>The Dendrobium catenatum Lindl. genome sequence provides insights into polysaccharide synthase, floral development and adaptive evolution.</title>
        <authorList>
            <person name="Zhang G.Q."/>
            <person name="Xu Q."/>
            <person name="Bian C."/>
            <person name="Tsai W.C."/>
            <person name="Yeh C.M."/>
            <person name="Liu K.W."/>
            <person name="Yoshida K."/>
            <person name="Zhang L.S."/>
            <person name="Chang S.B."/>
            <person name="Chen F."/>
            <person name="Shi Y."/>
            <person name="Su Y.Y."/>
            <person name="Zhang Y.Q."/>
            <person name="Chen L.J."/>
            <person name="Yin Y."/>
            <person name="Lin M."/>
            <person name="Huang H."/>
            <person name="Deng H."/>
            <person name="Wang Z.W."/>
            <person name="Zhu S.L."/>
            <person name="Zhao X."/>
            <person name="Deng C."/>
            <person name="Niu S.C."/>
            <person name="Huang J."/>
            <person name="Wang M."/>
            <person name="Liu G.H."/>
            <person name="Yang H.J."/>
            <person name="Xiao X.J."/>
            <person name="Hsiao Y.Y."/>
            <person name="Wu W.L."/>
            <person name="Chen Y.Y."/>
            <person name="Mitsuda N."/>
            <person name="Ohme-Takagi M."/>
            <person name="Luo Y.B."/>
            <person name="Van de Peer Y."/>
            <person name="Liu Z.J."/>
        </authorList>
    </citation>
    <scope>NUCLEOTIDE SEQUENCE [LARGE SCALE GENOMIC DNA]</scope>
    <source>
        <tissue evidence="1">The whole plant</tissue>
    </source>
</reference>
<name>A0A2I0VF94_9ASPA</name>
<evidence type="ECO:0000313" key="2">
    <source>
        <dbReference type="Proteomes" id="UP000233837"/>
    </source>
</evidence>
<evidence type="ECO:0000313" key="1">
    <source>
        <dbReference type="EMBL" id="PKU62091.1"/>
    </source>
</evidence>
<organism evidence="1 2">
    <name type="scientific">Dendrobium catenatum</name>
    <dbReference type="NCBI Taxonomy" id="906689"/>
    <lineage>
        <taxon>Eukaryota</taxon>
        <taxon>Viridiplantae</taxon>
        <taxon>Streptophyta</taxon>
        <taxon>Embryophyta</taxon>
        <taxon>Tracheophyta</taxon>
        <taxon>Spermatophyta</taxon>
        <taxon>Magnoliopsida</taxon>
        <taxon>Liliopsida</taxon>
        <taxon>Asparagales</taxon>
        <taxon>Orchidaceae</taxon>
        <taxon>Epidendroideae</taxon>
        <taxon>Malaxideae</taxon>
        <taxon>Dendrobiinae</taxon>
        <taxon>Dendrobium</taxon>
    </lineage>
</organism>
<dbReference type="EMBL" id="KZ504504">
    <property type="protein sequence ID" value="PKU62091.1"/>
    <property type="molecule type" value="Genomic_DNA"/>
</dbReference>
<dbReference type="Proteomes" id="UP000233837">
    <property type="component" value="Unassembled WGS sequence"/>
</dbReference>
<accession>A0A2I0VF94</accession>
<reference evidence="1 2" key="2">
    <citation type="journal article" date="2017" name="Nature">
        <title>The Apostasia genome and the evolution of orchids.</title>
        <authorList>
            <person name="Zhang G.Q."/>
            <person name="Liu K.W."/>
            <person name="Li Z."/>
            <person name="Lohaus R."/>
            <person name="Hsiao Y.Y."/>
            <person name="Niu S.C."/>
            <person name="Wang J.Y."/>
            <person name="Lin Y.C."/>
            <person name="Xu Q."/>
            <person name="Chen L.J."/>
            <person name="Yoshida K."/>
            <person name="Fujiwara S."/>
            <person name="Wang Z.W."/>
            <person name="Zhang Y.Q."/>
            <person name="Mitsuda N."/>
            <person name="Wang M."/>
            <person name="Liu G.H."/>
            <person name="Pecoraro L."/>
            <person name="Huang H.X."/>
            <person name="Xiao X.J."/>
            <person name="Lin M."/>
            <person name="Wu X.Y."/>
            <person name="Wu W.L."/>
            <person name="Chen Y.Y."/>
            <person name="Chang S.B."/>
            <person name="Sakamoto S."/>
            <person name="Ohme-Takagi M."/>
            <person name="Yagi M."/>
            <person name="Zeng S.J."/>
            <person name="Shen C.Y."/>
            <person name="Yeh C.M."/>
            <person name="Luo Y.B."/>
            <person name="Tsai W.C."/>
            <person name="Van de Peer Y."/>
            <person name="Liu Z.J."/>
        </authorList>
    </citation>
    <scope>NUCLEOTIDE SEQUENCE [LARGE SCALE GENOMIC DNA]</scope>
    <source>
        <tissue evidence="1">The whole plant</tissue>
    </source>
</reference>
<sequence>MVKKFEDIDKVFKLLNFKKCSSFTIPVNWLEETPKNSSLGRYPRVNGRVPLS</sequence>